<organism evidence="1 2">
    <name type="scientific">Nephila pilipes</name>
    <name type="common">Giant wood spider</name>
    <name type="synonym">Nephila maculata</name>
    <dbReference type="NCBI Taxonomy" id="299642"/>
    <lineage>
        <taxon>Eukaryota</taxon>
        <taxon>Metazoa</taxon>
        <taxon>Ecdysozoa</taxon>
        <taxon>Arthropoda</taxon>
        <taxon>Chelicerata</taxon>
        <taxon>Arachnida</taxon>
        <taxon>Araneae</taxon>
        <taxon>Araneomorphae</taxon>
        <taxon>Entelegynae</taxon>
        <taxon>Araneoidea</taxon>
        <taxon>Nephilidae</taxon>
        <taxon>Nephila</taxon>
    </lineage>
</organism>
<accession>A0A8X6MQV5</accession>
<sequence>MNCVTQTRFYSLPLSNLVHIYRNIFQESTNGSKHFFKIYIFEGLRMSETFCNKQIRKGRACSNLYMYTNLDIKFNASQ</sequence>
<evidence type="ECO:0000313" key="1">
    <source>
        <dbReference type="EMBL" id="GFS72810.1"/>
    </source>
</evidence>
<gene>
    <name evidence="1" type="ORF">NPIL_257461</name>
</gene>
<dbReference type="EMBL" id="BMAW01095980">
    <property type="protein sequence ID" value="GFS72810.1"/>
    <property type="molecule type" value="Genomic_DNA"/>
</dbReference>
<keyword evidence="2" id="KW-1185">Reference proteome</keyword>
<proteinExistence type="predicted"/>
<dbReference type="Proteomes" id="UP000887013">
    <property type="component" value="Unassembled WGS sequence"/>
</dbReference>
<comment type="caution">
    <text evidence="1">The sequence shown here is derived from an EMBL/GenBank/DDBJ whole genome shotgun (WGS) entry which is preliminary data.</text>
</comment>
<dbReference type="AlphaFoldDB" id="A0A8X6MQV5"/>
<evidence type="ECO:0000313" key="2">
    <source>
        <dbReference type="Proteomes" id="UP000887013"/>
    </source>
</evidence>
<reference evidence="1" key="1">
    <citation type="submission" date="2020-08" db="EMBL/GenBank/DDBJ databases">
        <title>Multicomponent nature underlies the extraordinary mechanical properties of spider dragline silk.</title>
        <authorList>
            <person name="Kono N."/>
            <person name="Nakamura H."/>
            <person name="Mori M."/>
            <person name="Yoshida Y."/>
            <person name="Ohtoshi R."/>
            <person name="Malay A.D."/>
            <person name="Moran D.A.P."/>
            <person name="Tomita M."/>
            <person name="Numata K."/>
            <person name="Arakawa K."/>
        </authorList>
    </citation>
    <scope>NUCLEOTIDE SEQUENCE</scope>
</reference>
<name>A0A8X6MQV5_NEPPI</name>
<protein>
    <submittedName>
        <fullName evidence="1">Uncharacterized protein</fullName>
    </submittedName>
</protein>